<evidence type="ECO:0000313" key="1">
    <source>
        <dbReference type="EMBL" id="KAK7389624.1"/>
    </source>
</evidence>
<dbReference type="AlphaFoldDB" id="A0AAN9XFB2"/>
<organism evidence="1 2">
    <name type="scientific">Psophocarpus tetragonolobus</name>
    <name type="common">Winged bean</name>
    <name type="synonym">Dolichos tetragonolobus</name>
    <dbReference type="NCBI Taxonomy" id="3891"/>
    <lineage>
        <taxon>Eukaryota</taxon>
        <taxon>Viridiplantae</taxon>
        <taxon>Streptophyta</taxon>
        <taxon>Embryophyta</taxon>
        <taxon>Tracheophyta</taxon>
        <taxon>Spermatophyta</taxon>
        <taxon>Magnoliopsida</taxon>
        <taxon>eudicotyledons</taxon>
        <taxon>Gunneridae</taxon>
        <taxon>Pentapetalae</taxon>
        <taxon>rosids</taxon>
        <taxon>fabids</taxon>
        <taxon>Fabales</taxon>
        <taxon>Fabaceae</taxon>
        <taxon>Papilionoideae</taxon>
        <taxon>50 kb inversion clade</taxon>
        <taxon>NPAAA clade</taxon>
        <taxon>indigoferoid/millettioid clade</taxon>
        <taxon>Phaseoleae</taxon>
        <taxon>Psophocarpus</taxon>
    </lineage>
</organism>
<evidence type="ECO:0000313" key="2">
    <source>
        <dbReference type="Proteomes" id="UP001386955"/>
    </source>
</evidence>
<proteinExistence type="predicted"/>
<accession>A0AAN9XFB2</accession>
<dbReference type="EMBL" id="JAYMYS010000006">
    <property type="protein sequence ID" value="KAK7389624.1"/>
    <property type="molecule type" value="Genomic_DNA"/>
</dbReference>
<comment type="caution">
    <text evidence="1">The sequence shown here is derived from an EMBL/GenBank/DDBJ whole genome shotgun (WGS) entry which is preliminary data.</text>
</comment>
<sequence>MGPNCRPLFWLSANVEMQLLERVQLRFSFFLNTVPYVVRTTKRCICSPGVLSCPSWIPRMLLFLVQNLHYFHSFGEQGLLLVPERERKHCANHVEKILRTELPHSHPNECLSK</sequence>
<protein>
    <submittedName>
        <fullName evidence="1">Uncharacterized protein</fullName>
    </submittedName>
</protein>
<gene>
    <name evidence="1" type="ORF">VNO78_24818</name>
</gene>
<reference evidence="1 2" key="1">
    <citation type="submission" date="2024-01" db="EMBL/GenBank/DDBJ databases">
        <title>The genomes of 5 underutilized Papilionoideae crops provide insights into root nodulation and disease resistanc.</title>
        <authorList>
            <person name="Jiang F."/>
        </authorList>
    </citation>
    <scope>NUCLEOTIDE SEQUENCE [LARGE SCALE GENOMIC DNA]</scope>
    <source>
        <strain evidence="1">DUOXIRENSHENG_FW03</strain>
        <tissue evidence="1">Leaves</tissue>
    </source>
</reference>
<dbReference type="Proteomes" id="UP001386955">
    <property type="component" value="Unassembled WGS sequence"/>
</dbReference>
<name>A0AAN9XFB2_PSOTE</name>
<keyword evidence="2" id="KW-1185">Reference proteome</keyword>